<evidence type="ECO:0000256" key="4">
    <source>
        <dbReference type="ARBA" id="ARBA00023186"/>
    </source>
</evidence>
<dbReference type="GO" id="GO:0016887">
    <property type="term" value="F:ATP hydrolysis activity"/>
    <property type="evidence" value="ECO:0007669"/>
    <property type="project" value="InterPro"/>
</dbReference>
<dbReference type="AlphaFoldDB" id="A0A381SEZ4"/>
<dbReference type="Gene3D" id="1.10.8.60">
    <property type="match status" value="2"/>
</dbReference>
<dbReference type="Pfam" id="PF00004">
    <property type="entry name" value="AAA"/>
    <property type="match status" value="1"/>
</dbReference>
<dbReference type="InterPro" id="IPR019489">
    <property type="entry name" value="Clp_ATPase_C"/>
</dbReference>
<evidence type="ECO:0000256" key="3">
    <source>
        <dbReference type="ARBA" id="ARBA00022840"/>
    </source>
</evidence>
<dbReference type="PROSITE" id="PS51903">
    <property type="entry name" value="CLP_R"/>
    <property type="match status" value="1"/>
</dbReference>
<evidence type="ECO:0000313" key="8">
    <source>
        <dbReference type="EMBL" id="SVA01881.1"/>
    </source>
</evidence>
<keyword evidence="1" id="KW-0677">Repeat</keyword>
<dbReference type="GO" id="GO:0034605">
    <property type="term" value="P:cellular response to heat"/>
    <property type="evidence" value="ECO:0007669"/>
    <property type="project" value="TreeGrafter"/>
</dbReference>
<keyword evidence="2" id="KW-0547">Nucleotide-binding</keyword>
<sequence>MKENFSKGVQRVLKFSKEEAVRLGHSYVGSEHLLLGIIKDSSGKAANILISIGCDINEMKVMVEDMAKPSGGTMTLGHLPLTRRAERILRTTFSEAQNYKEEVANQMHLLLALAREDEGLATEVLNAYTVDYELLSTLTSSSPVKKEKKTPKKSPTPTLDIYSRDISKMASDGKLDPVIGRKVEVERLAQILSRRKKNNPVLIGEPGVGKTAIVEGLALRIYEKTVPHILWGQRVIVLDLAGLIAGTKYRGQFEERMRTMMLELEACSEIIVFIDELHTLVGAGGASGSLDAANMFKPALARGEIQIIGATTLNEFRKYIEKDGALERRFQKVMVNPPSLDETIQILNGIKEKYEEHHQVQLSDSAIRACVELSDRYISDKYLPDKAIDVMDEVGSHVHINNIHVPDEIVKLEKNISSLRKKKESVIAKQKFEQAAEMRDKERRMIAKLKVAQDKWDSSDKSSRPKVTEEDVADIVSMVTGIPLAKVAESETEKLLHMNDELKKSIVGQNDAIEKLTLATQRARAGLKDPNRPIGSFMFLGPTGVGKTELAKVLAEYLFSNNDSLIKIDMSEYAERYNVSRLIGAPPGYVGYEEGGQLTEKVRRKPYSVVLFDEIEKAHRDVYNILLQILDEGRITDSLGRAIDFRNTIIIMTSNVGTKSISSTSFGFKTEKEDVQNDNYTDIMAEVKKYYIPEFLNRIDEIIIFNSLQMEDLQAIIDIQLADLRENLEKKNNTLRVTKSAKEILIRDGSHREWGARPLRRMIQNEIENEISTKFLTGEFTENGVITVKSKNKQLEFSQEIKKQKKTTKRKKLSKKTEPAEN</sequence>
<dbReference type="PANTHER" id="PTHR11638:SF18">
    <property type="entry name" value="HEAT SHOCK PROTEIN 104"/>
    <property type="match status" value="1"/>
</dbReference>
<dbReference type="InterPro" id="IPR041546">
    <property type="entry name" value="ClpA/ClpB_AAA_lid"/>
</dbReference>
<feature type="compositionally biased region" description="Basic residues" evidence="5">
    <location>
        <begin position="803"/>
        <end position="814"/>
    </location>
</feature>
<dbReference type="Pfam" id="PF17871">
    <property type="entry name" value="AAA_lid_9"/>
    <property type="match status" value="1"/>
</dbReference>
<dbReference type="Gene3D" id="1.10.1780.10">
    <property type="entry name" value="Clp, N-terminal domain"/>
    <property type="match status" value="1"/>
</dbReference>
<dbReference type="PANTHER" id="PTHR11638">
    <property type="entry name" value="ATP-DEPENDENT CLP PROTEASE"/>
    <property type="match status" value="1"/>
</dbReference>
<feature type="domain" description="UVR" evidence="6">
    <location>
        <begin position="413"/>
        <end position="448"/>
    </location>
</feature>
<evidence type="ECO:0008006" key="9">
    <source>
        <dbReference type="Google" id="ProtNLM"/>
    </source>
</evidence>
<feature type="region of interest" description="Disordered" evidence="5">
    <location>
        <begin position="800"/>
        <end position="822"/>
    </location>
</feature>
<dbReference type="InterPro" id="IPR018368">
    <property type="entry name" value="ClpA/B_CS1"/>
</dbReference>
<dbReference type="Gene3D" id="3.40.50.300">
    <property type="entry name" value="P-loop containing nucleotide triphosphate hydrolases"/>
    <property type="match status" value="2"/>
</dbReference>
<dbReference type="Pfam" id="PF02861">
    <property type="entry name" value="Clp_N"/>
    <property type="match status" value="1"/>
</dbReference>
<protein>
    <recommendedName>
        <fullName evidence="9">Clp R domain-containing protein</fullName>
    </recommendedName>
</protein>
<name>A0A381SEZ4_9ZZZZ</name>
<dbReference type="InterPro" id="IPR027417">
    <property type="entry name" value="P-loop_NTPase"/>
</dbReference>
<dbReference type="Pfam" id="PF07724">
    <property type="entry name" value="AAA_2"/>
    <property type="match status" value="1"/>
</dbReference>
<evidence type="ECO:0000259" key="7">
    <source>
        <dbReference type="PROSITE" id="PS51903"/>
    </source>
</evidence>
<dbReference type="CDD" id="cd00009">
    <property type="entry name" value="AAA"/>
    <property type="match status" value="1"/>
</dbReference>
<dbReference type="EMBL" id="UINC01002949">
    <property type="protein sequence ID" value="SVA01881.1"/>
    <property type="molecule type" value="Genomic_DNA"/>
</dbReference>
<feature type="domain" description="Clp R" evidence="7">
    <location>
        <begin position="2"/>
        <end position="147"/>
    </location>
</feature>
<dbReference type="PROSITE" id="PS50151">
    <property type="entry name" value="UVR"/>
    <property type="match status" value="1"/>
</dbReference>
<accession>A0A381SEZ4</accession>
<dbReference type="GO" id="GO:0005524">
    <property type="term" value="F:ATP binding"/>
    <property type="evidence" value="ECO:0007669"/>
    <property type="project" value="UniProtKB-KW"/>
</dbReference>
<gene>
    <name evidence="8" type="ORF">METZ01_LOCUS54735</name>
</gene>
<dbReference type="InterPro" id="IPR004176">
    <property type="entry name" value="Clp_R_N"/>
</dbReference>
<dbReference type="SUPFAM" id="SSF52540">
    <property type="entry name" value="P-loop containing nucleoside triphosphate hydrolases"/>
    <property type="match status" value="2"/>
</dbReference>
<dbReference type="PROSITE" id="PS00870">
    <property type="entry name" value="CLPAB_1"/>
    <property type="match status" value="1"/>
</dbReference>
<evidence type="ECO:0000256" key="1">
    <source>
        <dbReference type="ARBA" id="ARBA00022737"/>
    </source>
</evidence>
<dbReference type="InterPro" id="IPR003593">
    <property type="entry name" value="AAA+_ATPase"/>
</dbReference>
<dbReference type="Gene3D" id="4.10.860.10">
    <property type="entry name" value="UVR domain"/>
    <property type="match status" value="1"/>
</dbReference>
<dbReference type="InterPro" id="IPR050130">
    <property type="entry name" value="ClpA_ClpB"/>
</dbReference>
<dbReference type="GO" id="GO:0005737">
    <property type="term" value="C:cytoplasm"/>
    <property type="evidence" value="ECO:0007669"/>
    <property type="project" value="TreeGrafter"/>
</dbReference>
<dbReference type="SUPFAM" id="SSF81923">
    <property type="entry name" value="Double Clp-N motif"/>
    <property type="match status" value="1"/>
</dbReference>
<evidence type="ECO:0000256" key="5">
    <source>
        <dbReference type="SAM" id="MobiDB-lite"/>
    </source>
</evidence>
<organism evidence="8">
    <name type="scientific">marine metagenome</name>
    <dbReference type="NCBI Taxonomy" id="408172"/>
    <lineage>
        <taxon>unclassified sequences</taxon>
        <taxon>metagenomes</taxon>
        <taxon>ecological metagenomes</taxon>
    </lineage>
</organism>
<dbReference type="InterPro" id="IPR001943">
    <property type="entry name" value="UVR_dom"/>
</dbReference>
<dbReference type="PRINTS" id="PR00300">
    <property type="entry name" value="CLPPROTEASEA"/>
</dbReference>
<reference evidence="8" key="1">
    <citation type="submission" date="2018-05" db="EMBL/GenBank/DDBJ databases">
        <authorList>
            <person name="Lanie J.A."/>
            <person name="Ng W.-L."/>
            <person name="Kazmierczak K.M."/>
            <person name="Andrzejewski T.M."/>
            <person name="Davidsen T.M."/>
            <person name="Wayne K.J."/>
            <person name="Tettelin H."/>
            <person name="Glass J.I."/>
            <person name="Rusch D."/>
            <person name="Podicherti R."/>
            <person name="Tsui H.-C.T."/>
            <person name="Winkler M.E."/>
        </authorList>
    </citation>
    <scope>NUCLEOTIDE SEQUENCE</scope>
</reference>
<dbReference type="Pfam" id="PF10431">
    <property type="entry name" value="ClpB_D2-small"/>
    <property type="match status" value="1"/>
</dbReference>
<dbReference type="InterPro" id="IPR003959">
    <property type="entry name" value="ATPase_AAA_core"/>
</dbReference>
<dbReference type="InterPro" id="IPR001270">
    <property type="entry name" value="ClpA/B"/>
</dbReference>
<dbReference type="FunFam" id="3.40.50.300:FF:000010">
    <property type="entry name" value="Chaperone clpB 1, putative"/>
    <property type="match status" value="1"/>
</dbReference>
<dbReference type="SMART" id="SM01086">
    <property type="entry name" value="ClpB_D2-small"/>
    <property type="match status" value="1"/>
</dbReference>
<dbReference type="SMART" id="SM00382">
    <property type="entry name" value="AAA"/>
    <property type="match status" value="2"/>
</dbReference>
<keyword evidence="4" id="KW-0143">Chaperone</keyword>
<evidence type="ECO:0000259" key="6">
    <source>
        <dbReference type="PROSITE" id="PS50151"/>
    </source>
</evidence>
<dbReference type="FunFam" id="3.40.50.300:FF:000025">
    <property type="entry name" value="ATP-dependent Clp protease subunit"/>
    <property type="match status" value="1"/>
</dbReference>
<proteinExistence type="predicted"/>
<dbReference type="CDD" id="cd19499">
    <property type="entry name" value="RecA-like_ClpB_Hsp104-like"/>
    <property type="match status" value="1"/>
</dbReference>
<evidence type="ECO:0000256" key="2">
    <source>
        <dbReference type="ARBA" id="ARBA00022741"/>
    </source>
</evidence>
<keyword evidence="3" id="KW-0067">ATP-binding</keyword>
<dbReference type="InterPro" id="IPR036628">
    <property type="entry name" value="Clp_N_dom_sf"/>
</dbReference>